<dbReference type="GO" id="GO:0140359">
    <property type="term" value="F:ABC-type transporter activity"/>
    <property type="evidence" value="ECO:0007669"/>
    <property type="project" value="InterPro"/>
</dbReference>
<evidence type="ECO:0000256" key="1">
    <source>
        <dbReference type="ARBA" id="ARBA00004141"/>
    </source>
</evidence>
<dbReference type="InterPro" id="IPR013525">
    <property type="entry name" value="ABC2_TM"/>
</dbReference>
<dbReference type="Proteomes" id="UP000199202">
    <property type="component" value="Unassembled WGS sequence"/>
</dbReference>
<sequence>MSSLVAAHTRFFVIEQLRVPIGILASALFPAISMLAFVVPFAGDDPQAATQATGSLMFFGSMSSALISLSIVVSQDREQPWNTYVRTLPAGPFPRFAGRILSGFAVMVLSVIPSLLVGALFTEATATPAQLLIGLVVLIVTGIPFMLIGLFVGFTLSARATLAVSQLLFFPLAILGGLLIPPQILPGFIEVVSPFTPARGAAELLWWVTTDHAPDLVAVIALAVWTVVAAVAASWAYRRDEGRRFK</sequence>
<gene>
    <name evidence="7" type="ORF">SAMN05421869_112205</name>
</gene>
<keyword evidence="4" id="KW-0472">Membrane</keyword>
<evidence type="ECO:0000259" key="6">
    <source>
        <dbReference type="Pfam" id="PF01061"/>
    </source>
</evidence>
<dbReference type="InterPro" id="IPR051784">
    <property type="entry name" value="Nod_factor_ABC_transporter"/>
</dbReference>
<keyword evidence="3" id="KW-1133">Transmembrane helix</keyword>
<accession>A0A1G8WL20</accession>
<dbReference type="InterPro" id="IPR000412">
    <property type="entry name" value="ABC_2_transport"/>
</dbReference>
<dbReference type="GO" id="GO:0043190">
    <property type="term" value="C:ATP-binding cassette (ABC) transporter complex"/>
    <property type="evidence" value="ECO:0007669"/>
    <property type="project" value="InterPro"/>
</dbReference>
<evidence type="ECO:0000313" key="8">
    <source>
        <dbReference type="Proteomes" id="UP000199202"/>
    </source>
</evidence>
<comment type="subcellular location">
    <subcellularLocation>
        <location evidence="1">Membrane</location>
        <topology evidence="1">Multi-pass membrane protein</topology>
    </subcellularLocation>
</comment>
<dbReference type="PANTHER" id="PTHR43229:SF6">
    <property type="entry name" value="ABC-TYPE MULTIDRUG TRANSPORT SYSTEM, PERMEASE COMPONENT"/>
    <property type="match status" value="1"/>
</dbReference>
<dbReference type="GO" id="GO:0046677">
    <property type="term" value="P:response to antibiotic"/>
    <property type="evidence" value="ECO:0007669"/>
    <property type="project" value="UniProtKB-KW"/>
</dbReference>
<reference evidence="7 8" key="1">
    <citation type="submission" date="2016-10" db="EMBL/GenBank/DDBJ databases">
        <authorList>
            <person name="de Groot N.N."/>
        </authorList>
    </citation>
    <scope>NUCLEOTIDE SEQUENCE [LARGE SCALE GENOMIC DNA]</scope>
    <source>
        <strain evidence="7 8">CGMCC 4.6533</strain>
    </source>
</reference>
<proteinExistence type="predicted"/>
<protein>
    <submittedName>
        <fullName evidence="7">ABC-2 type transport system permease protein</fullName>
    </submittedName>
</protein>
<evidence type="ECO:0000256" key="3">
    <source>
        <dbReference type="ARBA" id="ARBA00022989"/>
    </source>
</evidence>
<keyword evidence="2" id="KW-0812">Transmembrane</keyword>
<keyword evidence="8" id="KW-1185">Reference proteome</keyword>
<dbReference type="EMBL" id="FNDJ01000012">
    <property type="protein sequence ID" value="SDJ79078.1"/>
    <property type="molecule type" value="Genomic_DNA"/>
</dbReference>
<evidence type="ECO:0000256" key="4">
    <source>
        <dbReference type="ARBA" id="ARBA00023136"/>
    </source>
</evidence>
<organism evidence="7 8">
    <name type="scientific">Nonomuraea jiangxiensis</name>
    <dbReference type="NCBI Taxonomy" id="633440"/>
    <lineage>
        <taxon>Bacteria</taxon>
        <taxon>Bacillati</taxon>
        <taxon>Actinomycetota</taxon>
        <taxon>Actinomycetes</taxon>
        <taxon>Streptosporangiales</taxon>
        <taxon>Streptosporangiaceae</taxon>
        <taxon>Nonomuraea</taxon>
    </lineage>
</organism>
<name>A0A1G8WL20_9ACTN</name>
<keyword evidence="5" id="KW-0046">Antibiotic resistance</keyword>
<dbReference type="PIRSF" id="PIRSF006648">
    <property type="entry name" value="DrrB"/>
    <property type="match status" value="1"/>
</dbReference>
<dbReference type="STRING" id="633440.SAMN05421869_112205"/>
<dbReference type="PANTHER" id="PTHR43229">
    <property type="entry name" value="NODULATION PROTEIN J"/>
    <property type="match status" value="1"/>
</dbReference>
<evidence type="ECO:0000313" key="7">
    <source>
        <dbReference type="EMBL" id="SDJ79078.1"/>
    </source>
</evidence>
<feature type="domain" description="ABC-2 type transporter transmembrane" evidence="6">
    <location>
        <begin position="13"/>
        <end position="198"/>
    </location>
</feature>
<evidence type="ECO:0000256" key="2">
    <source>
        <dbReference type="ARBA" id="ARBA00022692"/>
    </source>
</evidence>
<evidence type="ECO:0000256" key="5">
    <source>
        <dbReference type="ARBA" id="ARBA00023251"/>
    </source>
</evidence>
<dbReference type="Pfam" id="PF01061">
    <property type="entry name" value="ABC2_membrane"/>
    <property type="match status" value="1"/>
</dbReference>
<dbReference type="OrthoDB" id="3745966at2"/>
<dbReference type="RefSeq" id="WP_090936668.1">
    <property type="nucleotide sequence ID" value="NZ_FNDJ01000012.1"/>
</dbReference>
<dbReference type="AlphaFoldDB" id="A0A1G8WL20"/>